<dbReference type="GO" id="GO:0006606">
    <property type="term" value="P:protein import into nucleus"/>
    <property type="evidence" value="ECO:0007669"/>
    <property type="project" value="TreeGrafter"/>
</dbReference>
<dbReference type="InterPro" id="IPR001680">
    <property type="entry name" value="WD40_rpt"/>
</dbReference>
<keyword evidence="8" id="KW-0509">mRNA transport</keyword>
<evidence type="ECO:0000256" key="12">
    <source>
        <dbReference type="ARBA" id="ARBA00023228"/>
    </source>
</evidence>
<comment type="similarity">
    <text evidence="3">Belongs to the WD repeat SEC13 family.</text>
</comment>
<dbReference type="GO" id="GO:0051028">
    <property type="term" value="P:mRNA transport"/>
    <property type="evidence" value="ECO:0007669"/>
    <property type="project" value="UniProtKB-KW"/>
</dbReference>
<dbReference type="SUPFAM" id="SSF50978">
    <property type="entry name" value="WD40 repeat-like"/>
    <property type="match status" value="1"/>
</dbReference>
<feature type="repeat" description="WD" evidence="14">
    <location>
        <begin position="225"/>
        <end position="264"/>
    </location>
</feature>
<evidence type="ECO:0000256" key="4">
    <source>
        <dbReference type="ARBA" id="ARBA00019195"/>
    </source>
</evidence>
<sequence length="375" mass="41605">MSVSSSGLDFEDAIFDGQDGHIESTTAKIEDEHIALAVTLLIQSVGDSSSSRLVDDTEHVQSSDSSSILGSLTLRVVEASLTSRVDTAHRDVIHDAQLNFYGTRLATCSSDRLIKVFDVKPNGQTFPLAELVGHNGPVWQLSWAHPKYEGLLASGSYDKKVIIWQESNGRWQKSYEHTGHEASVNAVAFAPPEYGLILAAASADSNISFLQFNPATTQWVATKIIKAHEQGVNAISWAPYSPSNDGVVKRRVVTGGNDKLVKIWREDENGWTCEKTLNAHGDFVRDVAWRPVVHHNQHIIASCGQDRNAILWKCNDINKGEWVPKLLEKDEGALWHVSWSQCGTILSVSGEDNKIVLWKENLQNQWQKIENEESN</sequence>
<evidence type="ECO:0000256" key="8">
    <source>
        <dbReference type="ARBA" id="ARBA00022816"/>
    </source>
</evidence>
<keyword evidence="16" id="KW-1185">Reference proteome</keyword>
<keyword evidence="9" id="KW-0653">Protein transport</keyword>
<dbReference type="OrthoDB" id="364224at2759"/>
<evidence type="ECO:0000256" key="13">
    <source>
        <dbReference type="ARBA" id="ARBA00023242"/>
    </source>
</evidence>
<keyword evidence="12" id="KW-0458">Lysosome</keyword>
<dbReference type="Pfam" id="PF10712">
    <property type="entry name" value="NAD-GH"/>
    <property type="match status" value="1"/>
</dbReference>
<dbReference type="GO" id="GO:0030127">
    <property type="term" value="C:COPII vesicle coat"/>
    <property type="evidence" value="ECO:0007669"/>
    <property type="project" value="TreeGrafter"/>
</dbReference>
<organism evidence="15 16">
    <name type="scientific">Diploscapter pachys</name>
    <dbReference type="NCBI Taxonomy" id="2018661"/>
    <lineage>
        <taxon>Eukaryota</taxon>
        <taxon>Metazoa</taxon>
        <taxon>Ecdysozoa</taxon>
        <taxon>Nematoda</taxon>
        <taxon>Chromadorea</taxon>
        <taxon>Rhabditida</taxon>
        <taxon>Rhabditina</taxon>
        <taxon>Rhabditomorpha</taxon>
        <taxon>Rhabditoidea</taxon>
        <taxon>Rhabditidae</taxon>
        <taxon>Diploscapter</taxon>
    </lineage>
</organism>
<dbReference type="PANTHER" id="PTHR11024">
    <property type="entry name" value="NUCLEAR PORE COMPLEX PROTEIN SEC13 / SEH1 FAMILY MEMBER"/>
    <property type="match status" value="1"/>
</dbReference>
<dbReference type="GO" id="GO:0031080">
    <property type="term" value="C:nuclear pore outer ring"/>
    <property type="evidence" value="ECO:0007669"/>
    <property type="project" value="TreeGrafter"/>
</dbReference>
<reference evidence="15 16" key="1">
    <citation type="journal article" date="2017" name="Curr. Biol.">
        <title>Genome architecture and evolution of a unichromosomal asexual nematode.</title>
        <authorList>
            <person name="Fradin H."/>
            <person name="Zegar C."/>
            <person name="Gutwein M."/>
            <person name="Lucas J."/>
            <person name="Kovtun M."/>
            <person name="Corcoran D."/>
            <person name="Baugh L.R."/>
            <person name="Kiontke K."/>
            <person name="Gunsalus K."/>
            <person name="Fitch D.H."/>
            <person name="Piano F."/>
        </authorList>
    </citation>
    <scope>NUCLEOTIDE SEQUENCE [LARGE SCALE GENOMIC DNA]</scope>
    <source>
        <strain evidence="15">PF1309</strain>
    </source>
</reference>
<evidence type="ECO:0000256" key="10">
    <source>
        <dbReference type="ARBA" id="ARBA00023010"/>
    </source>
</evidence>
<dbReference type="InterPro" id="IPR019651">
    <property type="entry name" value="Glutamate_DH_NAD-spec"/>
</dbReference>
<dbReference type="InterPro" id="IPR015943">
    <property type="entry name" value="WD40/YVTN_repeat-like_dom_sf"/>
</dbReference>
<dbReference type="PROSITE" id="PS50082">
    <property type="entry name" value="WD_REPEATS_2"/>
    <property type="match status" value="2"/>
</dbReference>
<dbReference type="GO" id="GO:0090114">
    <property type="term" value="P:COPII-coated vesicle budding"/>
    <property type="evidence" value="ECO:0007669"/>
    <property type="project" value="TreeGrafter"/>
</dbReference>
<evidence type="ECO:0000256" key="2">
    <source>
        <dbReference type="ARBA" id="ARBA00004567"/>
    </source>
</evidence>
<evidence type="ECO:0000313" key="15">
    <source>
        <dbReference type="EMBL" id="PAV57761.1"/>
    </source>
</evidence>
<dbReference type="Pfam" id="PF00400">
    <property type="entry name" value="WD40"/>
    <property type="match status" value="6"/>
</dbReference>
<evidence type="ECO:0000313" key="16">
    <source>
        <dbReference type="Proteomes" id="UP000218231"/>
    </source>
</evidence>
<dbReference type="Gene3D" id="2.130.10.10">
    <property type="entry name" value="YVTN repeat-like/Quinoprotein amine dehydrogenase"/>
    <property type="match status" value="1"/>
</dbReference>
<dbReference type="GO" id="GO:0032527">
    <property type="term" value="P:protein exit from endoplasmic reticulum"/>
    <property type="evidence" value="ECO:0007669"/>
    <property type="project" value="TreeGrafter"/>
</dbReference>
<keyword evidence="13" id="KW-0539">Nucleus</keyword>
<comment type="subcellular location">
    <subcellularLocation>
        <location evidence="1">Lysosome</location>
    </subcellularLocation>
    <subcellularLocation>
        <location evidence="2">Nucleus</location>
        <location evidence="2">Nuclear pore complex</location>
    </subcellularLocation>
</comment>
<name>A0A2A2J816_9BILA</name>
<evidence type="ECO:0000256" key="11">
    <source>
        <dbReference type="ARBA" id="ARBA00023132"/>
    </source>
</evidence>
<keyword evidence="7" id="KW-0677">Repeat</keyword>
<dbReference type="STRING" id="2018661.A0A2A2J816"/>
<evidence type="ECO:0000256" key="1">
    <source>
        <dbReference type="ARBA" id="ARBA00004371"/>
    </source>
</evidence>
<accession>A0A2A2J816</accession>
<dbReference type="InterPro" id="IPR036322">
    <property type="entry name" value="WD40_repeat_dom_sf"/>
</dbReference>
<evidence type="ECO:0000256" key="3">
    <source>
        <dbReference type="ARBA" id="ARBA00010102"/>
    </source>
</evidence>
<proteinExistence type="inferred from homology"/>
<dbReference type="GO" id="GO:0005198">
    <property type="term" value="F:structural molecule activity"/>
    <property type="evidence" value="ECO:0007669"/>
    <property type="project" value="InterPro"/>
</dbReference>
<dbReference type="GO" id="GO:0032008">
    <property type="term" value="P:positive regulation of TOR signaling"/>
    <property type="evidence" value="ECO:0007669"/>
    <property type="project" value="TreeGrafter"/>
</dbReference>
<evidence type="ECO:0000256" key="5">
    <source>
        <dbReference type="ARBA" id="ARBA00022448"/>
    </source>
</evidence>
<dbReference type="SMART" id="SM00320">
    <property type="entry name" value="WD40"/>
    <property type="match status" value="6"/>
</dbReference>
<feature type="repeat" description="WD" evidence="14">
    <location>
        <begin position="131"/>
        <end position="174"/>
    </location>
</feature>
<evidence type="ECO:0000256" key="14">
    <source>
        <dbReference type="PROSITE-ProRule" id="PRU00221"/>
    </source>
</evidence>
<dbReference type="Proteomes" id="UP000218231">
    <property type="component" value="Unassembled WGS sequence"/>
</dbReference>
<evidence type="ECO:0000256" key="7">
    <source>
        <dbReference type="ARBA" id="ARBA00022737"/>
    </source>
</evidence>
<comment type="caution">
    <text evidence="15">The sequence shown here is derived from an EMBL/GenBank/DDBJ whole genome shotgun (WGS) entry which is preliminary data.</text>
</comment>
<dbReference type="AlphaFoldDB" id="A0A2A2J816"/>
<keyword evidence="11" id="KW-0906">Nuclear pore complex</keyword>
<evidence type="ECO:0000256" key="6">
    <source>
        <dbReference type="ARBA" id="ARBA00022574"/>
    </source>
</evidence>
<keyword evidence="10" id="KW-0811">Translocation</keyword>
<protein>
    <recommendedName>
        <fullName evidence="4">Protein SEC13 homolog</fullName>
    </recommendedName>
</protein>
<dbReference type="GO" id="GO:0005764">
    <property type="term" value="C:lysosome"/>
    <property type="evidence" value="ECO:0007669"/>
    <property type="project" value="UniProtKB-SubCell"/>
</dbReference>
<gene>
    <name evidence="15" type="ORF">WR25_11381</name>
</gene>
<evidence type="ECO:0000256" key="9">
    <source>
        <dbReference type="ARBA" id="ARBA00022927"/>
    </source>
</evidence>
<dbReference type="EMBL" id="LIAE01010626">
    <property type="protein sequence ID" value="PAV57761.1"/>
    <property type="molecule type" value="Genomic_DNA"/>
</dbReference>
<dbReference type="InterPro" id="IPR037363">
    <property type="entry name" value="Sec13/Seh1_fam"/>
</dbReference>
<dbReference type="PANTHER" id="PTHR11024:SF2">
    <property type="entry name" value="PROTEIN SEC13 HOMOLOG"/>
    <property type="match status" value="1"/>
</dbReference>
<keyword evidence="5" id="KW-0813">Transport</keyword>
<keyword evidence="6 14" id="KW-0853">WD repeat</keyword>